<dbReference type="PROSITE" id="PS50887">
    <property type="entry name" value="GGDEF"/>
    <property type="match status" value="1"/>
</dbReference>
<dbReference type="EMBL" id="FMSV02000549">
    <property type="protein sequence ID" value="SEH08454.1"/>
    <property type="molecule type" value="Genomic_DNA"/>
</dbReference>
<dbReference type="Pfam" id="PF00072">
    <property type="entry name" value="Response_reg"/>
    <property type="match status" value="1"/>
</dbReference>
<dbReference type="InterPro" id="IPR029787">
    <property type="entry name" value="Nucleotide_cyclase"/>
</dbReference>
<evidence type="ECO:0000256" key="2">
    <source>
        <dbReference type="ARBA" id="ARBA00012528"/>
    </source>
</evidence>
<comment type="cofactor">
    <cofactor evidence="1">
        <name>Mg(2+)</name>
        <dbReference type="ChEBI" id="CHEBI:18420"/>
    </cofactor>
</comment>
<dbReference type="Gene3D" id="3.30.70.270">
    <property type="match status" value="1"/>
</dbReference>
<dbReference type="EC" id="2.7.7.65" evidence="2"/>
<dbReference type="SMART" id="SM00267">
    <property type="entry name" value="GGDEF"/>
    <property type="match status" value="1"/>
</dbReference>
<dbReference type="InterPro" id="IPR043128">
    <property type="entry name" value="Rev_trsase/Diguanyl_cyclase"/>
</dbReference>
<dbReference type="InterPro" id="IPR011006">
    <property type="entry name" value="CheY-like_superfamily"/>
</dbReference>
<comment type="catalytic activity">
    <reaction evidence="3">
        <text>2 GTP = 3',3'-c-di-GMP + 2 diphosphate</text>
        <dbReference type="Rhea" id="RHEA:24898"/>
        <dbReference type="ChEBI" id="CHEBI:33019"/>
        <dbReference type="ChEBI" id="CHEBI:37565"/>
        <dbReference type="ChEBI" id="CHEBI:58805"/>
        <dbReference type="EC" id="2.7.7.65"/>
    </reaction>
</comment>
<dbReference type="RefSeq" id="WP_103921996.1">
    <property type="nucleotide sequence ID" value="NZ_FMSV02000549.1"/>
</dbReference>
<dbReference type="InterPro" id="IPR000160">
    <property type="entry name" value="GGDEF_dom"/>
</dbReference>
<accession>A0A1H6FHI2</accession>
<evidence type="ECO:0000259" key="5">
    <source>
        <dbReference type="PROSITE" id="PS50110"/>
    </source>
</evidence>
<dbReference type="CDD" id="cd19920">
    <property type="entry name" value="REC_PA4781-like"/>
    <property type="match status" value="1"/>
</dbReference>
<name>A0A1H6FHI2_9GAMM</name>
<feature type="domain" description="Response regulatory" evidence="5">
    <location>
        <begin position="11"/>
        <end position="127"/>
    </location>
</feature>
<evidence type="ECO:0000256" key="3">
    <source>
        <dbReference type="ARBA" id="ARBA00034247"/>
    </source>
</evidence>
<evidence type="ECO:0000256" key="1">
    <source>
        <dbReference type="ARBA" id="ARBA00001946"/>
    </source>
</evidence>
<dbReference type="Pfam" id="PF00990">
    <property type="entry name" value="GGDEF"/>
    <property type="match status" value="1"/>
</dbReference>
<dbReference type="NCBIfam" id="TIGR00254">
    <property type="entry name" value="GGDEF"/>
    <property type="match status" value="1"/>
</dbReference>
<feature type="modified residue" description="4-aspartylphosphate" evidence="4">
    <location>
        <position position="60"/>
    </location>
</feature>
<keyword evidence="4" id="KW-0597">Phosphoprotein</keyword>
<reference evidence="7 8" key="1">
    <citation type="submission" date="2016-10" db="EMBL/GenBank/DDBJ databases">
        <authorList>
            <person name="de Groot N.N."/>
        </authorList>
    </citation>
    <scope>NUCLEOTIDE SEQUENCE [LARGE SCALE GENOMIC DNA]</scope>
    <source>
        <strain evidence="7">MBHS1</strain>
    </source>
</reference>
<dbReference type="GO" id="GO:0043709">
    <property type="term" value="P:cell adhesion involved in single-species biofilm formation"/>
    <property type="evidence" value="ECO:0007669"/>
    <property type="project" value="TreeGrafter"/>
</dbReference>
<dbReference type="SUPFAM" id="SSF52172">
    <property type="entry name" value="CheY-like"/>
    <property type="match status" value="1"/>
</dbReference>
<feature type="domain" description="GGDEF" evidence="6">
    <location>
        <begin position="170"/>
        <end position="308"/>
    </location>
</feature>
<dbReference type="GO" id="GO:0005886">
    <property type="term" value="C:plasma membrane"/>
    <property type="evidence" value="ECO:0007669"/>
    <property type="project" value="TreeGrafter"/>
</dbReference>
<proteinExistence type="predicted"/>
<dbReference type="OrthoDB" id="9812260at2"/>
<evidence type="ECO:0000256" key="4">
    <source>
        <dbReference type="PROSITE-ProRule" id="PRU00169"/>
    </source>
</evidence>
<gene>
    <name evidence="7" type="primary">cph2_13</name>
    <name evidence="7" type="ORF">MBHS_04346</name>
</gene>
<evidence type="ECO:0000313" key="7">
    <source>
        <dbReference type="EMBL" id="SEH08454.1"/>
    </source>
</evidence>
<dbReference type="Gene3D" id="3.40.50.2300">
    <property type="match status" value="1"/>
</dbReference>
<dbReference type="PANTHER" id="PTHR45138">
    <property type="entry name" value="REGULATORY COMPONENTS OF SENSORY TRANSDUCTION SYSTEM"/>
    <property type="match status" value="1"/>
</dbReference>
<dbReference type="FunFam" id="3.30.70.270:FF:000001">
    <property type="entry name" value="Diguanylate cyclase domain protein"/>
    <property type="match status" value="1"/>
</dbReference>
<dbReference type="AlphaFoldDB" id="A0A1H6FHI2"/>
<dbReference type="SMART" id="SM00448">
    <property type="entry name" value="REC"/>
    <property type="match status" value="1"/>
</dbReference>
<dbReference type="Proteomes" id="UP000236724">
    <property type="component" value="Unassembled WGS sequence"/>
</dbReference>
<dbReference type="SUPFAM" id="SSF55073">
    <property type="entry name" value="Nucleotide cyclase"/>
    <property type="match status" value="1"/>
</dbReference>
<evidence type="ECO:0000313" key="8">
    <source>
        <dbReference type="Proteomes" id="UP000236724"/>
    </source>
</evidence>
<dbReference type="PROSITE" id="PS50110">
    <property type="entry name" value="RESPONSE_REGULATORY"/>
    <property type="match status" value="1"/>
</dbReference>
<keyword evidence="8" id="KW-1185">Reference proteome</keyword>
<dbReference type="GO" id="GO:1902201">
    <property type="term" value="P:negative regulation of bacterial-type flagellum-dependent cell motility"/>
    <property type="evidence" value="ECO:0007669"/>
    <property type="project" value="TreeGrafter"/>
</dbReference>
<dbReference type="PANTHER" id="PTHR45138:SF9">
    <property type="entry name" value="DIGUANYLATE CYCLASE DGCM-RELATED"/>
    <property type="match status" value="1"/>
</dbReference>
<dbReference type="GO" id="GO:0052621">
    <property type="term" value="F:diguanylate cyclase activity"/>
    <property type="evidence" value="ECO:0007669"/>
    <property type="project" value="UniProtKB-EC"/>
</dbReference>
<dbReference type="InterPro" id="IPR001789">
    <property type="entry name" value="Sig_transdc_resp-reg_receiver"/>
</dbReference>
<sequence length="309" mass="34993">MNTIKPQKTGRILIIDDQPENIHVLANILQKEYEVQAATNGAKALEITYGKNPPDLILLDIVMPEMDGYEVCRRLKANKQIRDIPVIFVTVKKSVEDEEYGFNLGAVDYISKPFQPTVVRVRIRNHMNLKLKTEILEKLSLLDSLTNIPNRRSFDKELQREWKHALRSGHPLPVLMMNVDHFKHYNDNYGYGAGDECLKHITEAMNKKLRRPLDFFARYGGEEFVALLPNTDAPGTMQMAEQLRAAVAEANIPHEYSDTAPMVTISIGVATHSQETPKASLEELLMAADLALYQAKEKGRNQVQTDSPI</sequence>
<evidence type="ECO:0000259" key="6">
    <source>
        <dbReference type="PROSITE" id="PS50887"/>
    </source>
</evidence>
<dbReference type="CDD" id="cd01949">
    <property type="entry name" value="GGDEF"/>
    <property type="match status" value="1"/>
</dbReference>
<dbReference type="GO" id="GO:0000160">
    <property type="term" value="P:phosphorelay signal transduction system"/>
    <property type="evidence" value="ECO:0007669"/>
    <property type="project" value="InterPro"/>
</dbReference>
<organism evidence="7 8">
    <name type="scientific">Candidatus Venteria ishoeyi</name>
    <dbReference type="NCBI Taxonomy" id="1899563"/>
    <lineage>
        <taxon>Bacteria</taxon>
        <taxon>Pseudomonadati</taxon>
        <taxon>Pseudomonadota</taxon>
        <taxon>Gammaproteobacteria</taxon>
        <taxon>Thiotrichales</taxon>
        <taxon>Thiotrichaceae</taxon>
        <taxon>Venteria</taxon>
    </lineage>
</organism>
<protein>
    <recommendedName>
        <fullName evidence="2">diguanylate cyclase</fullName>
        <ecNumber evidence="2">2.7.7.65</ecNumber>
    </recommendedName>
</protein>
<dbReference type="InterPro" id="IPR050469">
    <property type="entry name" value="Diguanylate_Cyclase"/>
</dbReference>